<evidence type="ECO:0000256" key="8">
    <source>
        <dbReference type="SAM" id="MobiDB-lite"/>
    </source>
</evidence>
<feature type="transmembrane region" description="Helical" evidence="9">
    <location>
        <begin position="308"/>
        <end position="328"/>
    </location>
</feature>
<accession>A0AAP0I2F5</accession>
<feature type="compositionally biased region" description="Basic and acidic residues" evidence="8">
    <location>
        <begin position="433"/>
        <end position="449"/>
    </location>
</feature>
<sequence length="449" mass="49631">MALFLSLSLLLLLPHSVSAQCSDLFACGSLGDIGFPFADTITTDDNNPDCTKLASPFILNCSDKFNPQLQFYKQNKVYPVQAMDFSRRLMVVRDSELESELNSNRCASLANFTHIPTSPLVQFKDVSEELTLLKCKRKQQVGVVVVLQSLRNYSGCVDGYDLYFNADGTASFPTLPASVVDKCEVIRLPVSQLPSSSNAAGGRGSAEAEAGSWASAKGNNASAKSGSWASAESRPGQNGNPVVNNSGVTMLTSLLKAEFSLGWEVLPTCSHQCQQRGGTCSEDDGSGKFQCRRRTERNGNANARRRKAIAIDVSIAASAFILLLLLIWHNMDTRMDRTSEIYFPHWIYEHLQDEEAFRPHHHGTMSNEQRDIAMKMILVALWCIQTDPSHRPSINKALEMMEGPLQCIQTPPKPFLYSPHRSPMNSTVRHNLHSSEIDDGRESTDLIQL</sequence>
<dbReference type="GO" id="GO:0016020">
    <property type="term" value="C:membrane"/>
    <property type="evidence" value="ECO:0007669"/>
    <property type="project" value="UniProtKB-SubCell"/>
</dbReference>
<dbReference type="GO" id="GO:0004674">
    <property type="term" value="F:protein serine/threonine kinase activity"/>
    <property type="evidence" value="ECO:0007669"/>
    <property type="project" value="UniProtKB-KW"/>
</dbReference>
<keyword evidence="3 9" id="KW-0812">Transmembrane</keyword>
<evidence type="ECO:0000313" key="11">
    <source>
        <dbReference type="EMBL" id="KAK9105810.1"/>
    </source>
</evidence>
<keyword evidence="4 10" id="KW-0732">Signal</keyword>
<evidence type="ECO:0000256" key="9">
    <source>
        <dbReference type="SAM" id="Phobius"/>
    </source>
</evidence>
<dbReference type="EMBL" id="JBBNAG010000009">
    <property type="protein sequence ID" value="KAK9105810.1"/>
    <property type="molecule type" value="Genomic_DNA"/>
</dbReference>
<evidence type="ECO:0000256" key="4">
    <source>
        <dbReference type="ARBA" id="ARBA00022729"/>
    </source>
</evidence>
<dbReference type="Proteomes" id="UP001419268">
    <property type="component" value="Unassembled WGS sequence"/>
</dbReference>
<evidence type="ECO:0000256" key="6">
    <source>
        <dbReference type="ARBA" id="ARBA00023136"/>
    </source>
</evidence>
<name>A0AAP0I2F5_9MAGN</name>
<feature type="compositionally biased region" description="Low complexity" evidence="8">
    <location>
        <begin position="195"/>
        <end position="227"/>
    </location>
</feature>
<keyword evidence="2" id="KW-0418">Kinase</keyword>
<comment type="caution">
    <text evidence="11">The sequence shown here is derived from an EMBL/GenBank/DDBJ whole genome shotgun (WGS) entry which is preliminary data.</text>
</comment>
<dbReference type="InterPro" id="IPR011009">
    <property type="entry name" value="Kinase-like_dom_sf"/>
</dbReference>
<keyword evidence="6 9" id="KW-0472">Membrane</keyword>
<feature type="region of interest" description="Disordered" evidence="8">
    <location>
        <begin position="194"/>
        <end position="243"/>
    </location>
</feature>
<keyword evidence="2" id="KW-0808">Transferase</keyword>
<keyword evidence="2" id="KW-0723">Serine/threonine-protein kinase</keyword>
<keyword evidence="7" id="KW-0325">Glycoprotein</keyword>
<protein>
    <submittedName>
        <fullName evidence="11">Uncharacterized protein</fullName>
    </submittedName>
</protein>
<dbReference type="InterPro" id="IPR045874">
    <property type="entry name" value="LRK10/LRL21-25-like"/>
</dbReference>
<evidence type="ECO:0000256" key="1">
    <source>
        <dbReference type="ARBA" id="ARBA00004479"/>
    </source>
</evidence>
<keyword evidence="5 9" id="KW-1133">Transmembrane helix</keyword>
<dbReference type="PANTHER" id="PTHR27009">
    <property type="entry name" value="RUST RESISTANCE KINASE LR10-RELATED"/>
    <property type="match status" value="1"/>
</dbReference>
<evidence type="ECO:0000256" key="7">
    <source>
        <dbReference type="ARBA" id="ARBA00023180"/>
    </source>
</evidence>
<dbReference type="AlphaFoldDB" id="A0AAP0I2F5"/>
<evidence type="ECO:0000256" key="10">
    <source>
        <dbReference type="SAM" id="SignalP"/>
    </source>
</evidence>
<evidence type="ECO:0000313" key="12">
    <source>
        <dbReference type="Proteomes" id="UP001419268"/>
    </source>
</evidence>
<gene>
    <name evidence="11" type="ORF">Scep_022654</name>
</gene>
<evidence type="ECO:0000256" key="3">
    <source>
        <dbReference type="ARBA" id="ARBA00022692"/>
    </source>
</evidence>
<evidence type="ECO:0000256" key="5">
    <source>
        <dbReference type="ARBA" id="ARBA00022989"/>
    </source>
</evidence>
<feature type="chain" id="PRO_5043001285" evidence="10">
    <location>
        <begin position="20"/>
        <end position="449"/>
    </location>
</feature>
<evidence type="ECO:0000256" key="2">
    <source>
        <dbReference type="ARBA" id="ARBA00022527"/>
    </source>
</evidence>
<feature type="region of interest" description="Disordered" evidence="8">
    <location>
        <begin position="427"/>
        <end position="449"/>
    </location>
</feature>
<feature type="signal peptide" evidence="10">
    <location>
        <begin position="1"/>
        <end position="19"/>
    </location>
</feature>
<keyword evidence="12" id="KW-1185">Reference proteome</keyword>
<dbReference type="Gene3D" id="1.10.510.10">
    <property type="entry name" value="Transferase(Phosphotransferase) domain 1"/>
    <property type="match status" value="1"/>
</dbReference>
<comment type="subcellular location">
    <subcellularLocation>
        <location evidence="1">Membrane</location>
        <topology evidence="1">Single-pass type I membrane protein</topology>
    </subcellularLocation>
</comment>
<dbReference type="SUPFAM" id="SSF56112">
    <property type="entry name" value="Protein kinase-like (PK-like)"/>
    <property type="match status" value="1"/>
</dbReference>
<proteinExistence type="predicted"/>
<reference evidence="11 12" key="1">
    <citation type="submission" date="2024-01" db="EMBL/GenBank/DDBJ databases">
        <title>Genome assemblies of Stephania.</title>
        <authorList>
            <person name="Yang L."/>
        </authorList>
    </citation>
    <scope>NUCLEOTIDE SEQUENCE [LARGE SCALE GENOMIC DNA]</scope>
    <source>
        <strain evidence="11">JXDWG</strain>
        <tissue evidence="11">Leaf</tissue>
    </source>
</reference>
<organism evidence="11 12">
    <name type="scientific">Stephania cephalantha</name>
    <dbReference type="NCBI Taxonomy" id="152367"/>
    <lineage>
        <taxon>Eukaryota</taxon>
        <taxon>Viridiplantae</taxon>
        <taxon>Streptophyta</taxon>
        <taxon>Embryophyta</taxon>
        <taxon>Tracheophyta</taxon>
        <taxon>Spermatophyta</taxon>
        <taxon>Magnoliopsida</taxon>
        <taxon>Ranunculales</taxon>
        <taxon>Menispermaceae</taxon>
        <taxon>Menispermoideae</taxon>
        <taxon>Cissampelideae</taxon>
        <taxon>Stephania</taxon>
    </lineage>
</organism>